<feature type="domain" description="ENPP1-3/EXOG-like endonuclease/phosphodiesterase" evidence="1">
    <location>
        <begin position="43"/>
        <end position="228"/>
    </location>
</feature>
<evidence type="ECO:0000259" key="1">
    <source>
        <dbReference type="SMART" id="SM00477"/>
    </source>
</evidence>
<protein>
    <recommendedName>
        <fullName evidence="5">DNA/RNA non-specific endonuclease domain-containing protein</fullName>
    </recommendedName>
</protein>
<dbReference type="InterPro" id="IPR020821">
    <property type="entry name" value="ENPP1-3/EXOG-like_nuc-like"/>
</dbReference>
<accession>A0A8C5GC29</accession>
<dbReference type="SMART" id="SM00892">
    <property type="entry name" value="Endonuclease_NS"/>
    <property type="match status" value="1"/>
</dbReference>
<evidence type="ECO:0000313" key="3">
    <source>
        <dbReference type="Ensembl" id="ENSGWIP00000028072.1"/>
    </source>
</evidence>
<dbReference type="Proteomes" id="UP000694680">
    <property type="component" value="Chromosome 18"/>
</dbReference>
<organism evidence="3 4">
    <name type="scientific">Gouania willdenowi</name>
    <name type="common">Blunt-snouted clingfish</name>
    <name type="synonym">Lepadogaster willdenowi</name>
    <dbReference type="NCBI Taxonomy" id="441366"/>
    <lineage>
        <taxon>Eukaryota</taxon>
        <taxon>Metazoa</taxon>
        <taxon>Chordata</taxon>
        <taxon>Craniata</taxon>
        <taxon>Vertebrata</taxon>
        <taxon>Euteleostomi</taxon>
        <taxon>Actinopterygii</taxon>
        <taxon>Neopterygii</taxon>
        <taxon>Teleostei</taxon>
        <taxon>Neoteleostei</taxon>
        <taxon>Acanthomorphata</taxon>
        <taxon>Ovalentaria</taxon>
        <taxon>Blenniimorphae</taxon>
        <taxon>Blenniiformes</taxon>
        <taxon>Gobiesocoidei</taxon>
        <taxon>Gobiesocidae</taxon>
        <taxon>Gobiesocinae</taxon>
        <taxon>Gouania</taxon>
    </lineage>
</organism>
<dbReference type="SMART" id="SM00477">
    <property type="entry name" value="NUC"/>
    <property type="match status" value="1"/>
</dbReference>
<evidence type="ECO:0000259" key="2">
    <source>
        <dbReference type="SMART" id="SM00892"/>
    </source>
</evidence>
<evidence type="ECO:0000313" key="4">
    <source>
        <dbReference type="Proteomes" id="UP000694680"/>
    </source>
</evidence>
<reference evidence="3" key="1">
    <citation type="submission" date="2020-06" db="EMBL/GenBank/DDBJ databases">
        <authorList>
            <consortium name="Wellcome Sanger Institute Data Sharing"/>
        </authorList>
    </citation>
    <scope>NUCLEOTIDE SEQUENCE [LARGE SCALE GENOMIC DNA]</scope>
</reference>
<dbReference type="InterPro" id="IPR044925">
    <property type="entry name" value="His-Me_finger_sf"/>
</dbReference>
<reference evidence="3" key="3">
    <citation type="submission" date="2025-09" db="UniProtKB">
        <authorList>
            <consortium name="Ensembl"/>
        </authorList>
    </citation>
    <scope>IDENTIFICATION</scope>
</reference>
<keyword evidence="4" id="KW-1185">Reference proteome</keyword>
<reference evidence="3" key="2">
    <citation type="submission" date="2025-08" db="UniProtKB">
        <authorList>
            <consortium name="Ensembl"/>
        </authorList>
    </citation>
    <scope>IDENTIFICATION</scope>
</reference>
<dbReference type="InterPro" id="IPR044929">
    <property type="entry name" value="DNA/RNA_non-sp_Endonuclease_sf"/>
</dbReference>
<dbReference type="SUPFAM" id="SSF54060">
    <property type="entry name" value="His-Me finger endonucleases"/>
    <property type="match status" value="1"/>
</dbReference>
<dbReference type="PANTHER" id="PTHR21472:SF15">
    <property type="entry name" value="ENDONUCLEASE DOMAIN-CONTAINING 1 PROTEIN-RELATED"/>
    <property type="match status" value="1"/>
</dbReference>
<name>A0A8C5GC29_GOUWI</name>
<evidence type="ECO:0008006" key="5">
    <source>
        <dbReference type="Google" id="ProtNLM"/>
    </source>
</evidence>
<dbReference type="InterPro" id="IPR039015">
    <property type="entry name" value="ENDOD1"/>
</dbReference>
<dbReference type="GO" id="GO:0046872">
    <property type="term" value="F:metal ion binding"/>
    <property type="evidence" value="ECO:0007669"/>
    <property type="project" value="InterPro"/>
</dbReference>
<dbReference type="InterPro" id="IPR001604">
    <property type="entry name" value="Endo_G_ENPP1-like_dom"/>
</dbReference>
<proteinExistence type="predicted"/>
<dbReference type="Pfam" id="PF01223">
    <property type="entry name" value="Endonuclease_NS"/>
    <property type="match status" value="1"/>
</dbReference>
<sequence>GSSSLLVFSPLFPVSECNEFFLNKQPPWVPGILENGKILNQDRYKVICQTFKNEKIPLFSAYKYRGNGDKREREGWYTEPKLEGNGMWDGTYRNQADLEDYINSTIYNKGHLFPFSHGFSEDDKLSTNTLTNIVPQVKTFNGGSWANMETCTKCVLDQLCLNNKGTSEGSVVVKANQLNDRVNIPDRLCAYWGENKEGTSNYLRTITLNDLQRETAPGLVVFEELNLMLV</sequence>
<dbReference type="Ensembl" id="ENSGWIT00000030623.1">
    <property type="protein sequence ID" value="ENSGWIP00000028072.1"/>
    <property type="gene ID" value="ENSGWIG00000014677.1"/>
</dbReference>
<feature type="domain" description="DNA/RNA non-specific endonuclease/pyrophosphatase/phosphodiesterase" evidence="2">
    <location>
        <begin position="44"/>
        <end position="228"/>
    </location>
</feature>
<dbReference type="AlphaFoldDB" id="A0A8C5GC29"/>
<dbReference type="PANTHER" id="PTHR21472">
    <property type="entry name" value="ENDONUCLEASE DOMAIN-CONTAINING 1 PROTEIN ENDOD1"/>
    <property type="match status" value="1"/>
</dbReference>
<dbReference type="GO" id="GO:0016787">
    <property type="term" value="F:hydrolase activity"/>
    <property type="evidence" value="ECO:0007669"/>
    <property type="project" value="InterPro"/>
</dbReference>
<dbReference type="Gene3D" id="3.40.570.10">
    <property type="entry name" value="Extracellular Endonuclease, subunit A"/>
    <property type="match status" value="1"/>
</dbReference>
<dbReference type="GO" id="GO:0003676">
    <property type="term" value="F:nucleic acid binding"/>
    <property type="evidence" value="ECO:0007669"/>
    <property type="project" value="InterPro"/>
</dbReference>